<comment type="caution">
    <text evidence="2">The sequence shown here is derived from an EMBL/GenBank/DDBJ whole genome shotgun (WGS) entry which is preliminary data.</text>
</comment>
<protein>
    <submittedName>
        <fullName evidence="2">Uncharacterized protein</fullName>
    </submittedName>
</protein>
<dbReference type="EMBL" id="VCEA01000003">
    <property type="protein sequence ID" value="KAB0341593.1"/>
    <property type="molecule type" value="Genomic_DNA"/>
</dbReference>
<reference evidence="2 3" key="1">
    <citation type="submission" date="2019-06" db="EMBL/GenBank/DDBJ databases">
        <title>Discovery of a novel chromosome fission-fusion reversal in muntjac.</title>
        <authorList>
            <person name="Mudd A.B."/>
            <person name="Bredeson J.V."/>
            <person name="Baum R."/>
            <person name="Hockemeyer D."/>
            <person name="Rokhsar D.S."/>
        </authorList>
    </citation>
    <scope>NUCLEOTIDE SEQUENCE [LARGE SCALE GENOMIC DNA]</scope>
    <source>
        <strain evidence="2">UTSW_UCB_Mm</strain>
        <tissue evidence="2">Fibroblast cell line</tissue>
    </source>
</reference>
<evidence type="ECO:0000313" key="2">
    <source>
        <dbReference type="EMBL" id="KAB0341593.1"/>
    </source>
</evidence>
<name>A0A5N3UXM4_MUNMU</name>
<proteinExistence type="predicted"/>
<dbReference type="AlphaFoldDB" id="A0A5N3UXM4"/>
<organism evidence="2 3">
    <name type="scientific">Muntiacus muntjak</name>
    <name type="common">Barking deer</name>
    <name type="synonym">Indian muntjac</name>
    <dbReference type="NCBI Taxonomy" id="9888"/>
    <lineage>
        <taxon>Eukaryota</taxon>
        <taxon>Metazoa</taxon>
        <taxon>Chordata</taxon>
        <taxon>Craniata</taxon>
        <taxon>Vertebrata</taxon>
        <taxon>Euteleostomi</taxon>
        <taxon>Mammalia</taxon>
        <taxon>Eutheria</taxon>
        <taxon>Laurasiatheria</taxon>
        <taxon>Artiodactyla</taxon>
        <taxon>Ruminantia</taxon>
        <taxon>Pecora</taxon>
        <taxon>Cervidae</taxon>
        <taxon>Muntiacinae</taxon>
        <taxon>Muntiacus</taxon>
    </lineage>
</organism>
<gene>
    <name evidence="2" type="ORF">FD754_018519</name>
</gene>
<evidence type="ECO:0000256" key="1">
    <source>
        <dbReference type="SAM" id="MobiDB-lite"/>
    </source>
</evidence>
<sequence>HQQSERPPQRQTGFDNDQSLSGSALPIANCLTFSKWFYLGGASLVAQRKWQPTPIFLPGESHGRRSLVGYSPRGHQESDMTERLHFIWGTRGSLNFFFICKIWIW</sequence>
<feature type="non-terminal residue" evidence="2">
    <location>
        <position position="1"/>
    </location>
</feature>
<dbReference type="Proteomes" id="UP000326458">
    <property type="component" value="Unassembled WGS sequence"/>
</dbReference>
<evidence type="ECO:0000313" key="3">
    <source>
        <dbReference type="Proteomes" id="UP000326458"/>
    </source>
</evidence>
<accession>A0A5N3UXM4</accession>
<feature type="region of interest" description="Disordered" evidence="1">
    <location>
        <begin position="1"/>
        <end position="21"/>
    </location>
</feature>
<keyword evidence="3" id="KW-1185">Reference proteome</keyword>